<proteinExistence type="inferred from homology"/>
<dbReference type="RefSeq" id="WP_236090139.1">
    <property type="nucleotide sequence ID" value="NZ_JAKGSG010000041.1"/>
</dbReference>
<evidence type="ECO:0000256" key="4">
    <source>
        <dbReference type="ARBA" id="ARBA00023172"/>
    </source>
</evidence>
<reference evidence="6" key="1">
    <citation type="submission" date="2022-01" db="EMBL/GenBank/DDBJ databases">
        <title>Antribacter sp. nov., isolated from Guizhou of China.</title>
        <authorList>
            <person name="Chengliang C."/>
            <person name="Ya Z."/>
        </authorList>
    </citation>
    <scope>NUCLEOTIDE SEQUENCE</scope>
    <source>
        <strain evidence="6">KLBMP 9083</strain>
    </source>
</reference>
<dbReference type="Proteomes" id="UP001165405">
    <property type="component" value="Unassembled WGS sequence"/>
</dbReference>
<evidence type="ECO:0000256" key="3">
    <source>
        <dbReference type="ARBA" id="ARBA00023054"/>
    </source>
</evidence>
<comment type="function">
    <text evidence="1">Involved in DNA recombination.</text>
</comment>
<dbReference type="EMBL" id="JAKGSG010000041">
    <property type="protein sequence ID" value="MCF4122345.1"/>
    <property type="molecule type" value="Genomic_DNA"/>
</dbReference>
<keyword evidence="4" id="KW-0233">DNA recombination</keyword>
<evidence type="ECO:0000313" key="7">
    <source>
        <dbReference type="Proteomes" id="UP001165405"/>
    </source>
</evidence>
<evidence type="ECO:0000313" key="6">
    <source>
        <dbReference type="EMBL" id="MCF4122345.1"/>
    </source>
</evidence>
<protein>
    <submittedName>
        <fullName evidence="6">DNA recombination protein RmuC</fullName>
    </submittedName>
</protein>
<feature type="coiled-coil region" evidence="5">
    <location>
        <begin position="33"/>
        <end position="96"/>
    </location>
</feature>
<name>A0AA41QGI2_9MICO</name>
<comment type="caution">
    <text evidence="6">The sequence shown here is derived from an EMBL/GenBank/DDBJ whole genome shotgun (WGS) entry which is preliminary data.</text>
</comment>
<dbReference type="GO" id="GO:0006310">
    <property type="term" value="P:DNA recombination"/>
    <property type="evidence" value="ECO:0007669"/>
    <property type="project" value="UniProtKB-KW"/>
</dbReference>
<gene>
    <name evidence="6" type="ORF">L1785_15305</name>
</gene>
<evidence type="ECO:0000256" key="1">
    <source>
        <dbReference type="ARBA" id="ARBA00003416"/>
    </source>
</evidence>
<evidence type="ECO:0000256" key="5">
    <source>
        <dbReference type="SAM" id="Coils"/>
    </source>
</evidence>
<keyword evidence="7" id="KW-1185">Reference proteome</keyword>
<comment type="similarity">
    <text evidence="2">Belongs to the RmuC family.</text>
</comment>
<dbReference type="Pfam" id="PF02646">
    <property type="entry name" value="RmuC"/>
    <property type="match status" value="1"/>
</dbReference>
<dbReference type="InterPro" id="IPR003798">
    <property type="entry name" value="DNA_recombination_RmuC"/>
</dbReference>
<keyword evidence="3 5" id="KW-0175">Coiled coil</keyword>
<dbReference type="AlphaFoldDB" id="A0AA41QGI2"/>
<dbReference type="PANTHER" id="PTHR30563:SF0">
    <property type="entry name" value="DNA RECOMBINATION PROTEIN RMUC"/>
    <property type="match status" value="1"/>
</dbReference>
<organism evidence="6 7">
    <name type="scientific">Antribacter soli</name>
    <dbReference type="NCBI Taxonomy" id="2910976"/>
    <lineage>
        <taxon>Bacteria</taxon>
        <taxon>Bacillati</taxon>
        <taxon>Actinomycetota</taxon>
        <taxon>Actinomycetes</taxon>
        <taxon>Micrococcales</taxon>
        <taxon>Promicromonosporaceae</taxon>
        <taxon>Antribacter</taxon>
    </lineage>
</organism>
<sequence>MDIVGTVLVALLTLAAGGAVGWFARASRAASALRMAEGEAARAGAESEAARREAELQVVRLEAEVAAAQREALAVQRRAEEQVAAAREEQEKAARHFQALAAEALAANNKQFLELAEQRLRASAVQGDEALAKREQAVRAMVDPLTKAVDQVRREVADAEKARVEGHGALVEQMRGVAEVSAELRNGTSDLVTALRSSQTRGAWGELQLRRTVEVAGLVNRVDFTEQEHVHTEDGSLRPDMVVHLAGGKHVVVDSKVAFLGYLEAQQATDATHRDQRLDAHVRHMKKHVDDLASKKYWDQFSPAPEFVVMFVPAEAFLSAAVEREPDLLEYAVRKNVIVVTPMTMVALLRTVAYTWRQEALAENAAQVLKVGKELYSRLVTMTGHVTRTGRALETATKSYNQMIGSLERNVLTSARRMVELDVVDATIEEMKGIEEVPRPITKPELLAAEEGGVVAIDRLLDSEVLVQELEVTELVTSDKRALEAVEKAMPEAEDGSAAGREAAAG</sequence>
<dbReference type="PANTHER" id="PTHR30563">
    <property type="entry name" value="DNA RECOMBINATION PROTEIN RMUC"/>
    <property type="match status" value="1"/>
</dbReference>
<evidence type="ECO:0000256" key="2">
    <source>
        <dbReference type="ARBA" id="ARBA00009840"/>
    </source>
</evidence>
<accession>A0AA41QGI2</accession>